<accession>A0A0F6YJ64</accession>
<dbReference type="RefSeq" id="WP_053233072.1">
    <property type="nucleotide sequence ID" value="NZ_CP011125.1"/>
</dbReference>
<evidence type="ECO:0000256" key="1">
    <source>
        <dbReference type="SAM" id="SignalP"/>
    </source>
</evidence>
<evidence type="ECO:0008006" key="4">
    <source>
        <dbReference type="Google" id="ProtNLM"/>
    </source>
</evidence>
<dbReference type="Proteomes" id="UP000034883">
    <property type="component" value="Chromosome"/>
</dbReference>
<dbReference type="EMBL" id="CP011125">
    <property type="protein sequence ID" value="AKF05847.1"/>
    <property type="molecule type" value="Genomic_DNA"/>
</dbReference>
<feature type="signal peptide" evidence="1">
    <location>
        <begin position="1"/>
        <end position="23"/>
    </location>
</feature>
<reference evidence="2 3" key="1">
    <citation type="submission" date="2015-03" db="EMBL/GenBank/DDBJ databases">
        <title>Genome assembly of Sandaracinus amylolyticus DSM 53668.</title>
        <authorList>
            <person name="Sharma G."/>
            <person name="Subramanian S."/>
        </authorList>
    </citation>
    <scope>NUCLEOTIDE SEQUENCE [LARGE SCALE GENOMIC DNA]</scope>
    <source>
        <strain evidence="2 3">DSM 53668</strain>
    </source>
</reference>
<gene>
    <name evidence="2" type="ORF">DB32_002996</name>
</gene>
<keyword evidence="1" id="KW-0732">Signal</keyword>
<dbReference type="KEGG" id="samy:DB32_002996"/>
<dbReference type="AlphaFoldDB" id="A0A0F6YJ64"/>
<evidence type="ECO:0000313" key="3">
    <source>
        <dbReference type="Proteomes" id="UP000034883"/>
    </source>
</evidence>
<feature type="chain" id="PRO_5002512861" description="Lipoprotein" evidence="1">
    <location>
        <begin position="24"/>
        <end position="149"/>
    </location>
</feature>
<protein>
    <recommendedName>
        <fullName evidence="4">Lipoprotein</fullName>
    </recommendedName>
</protein>
<evidence type="ECO:0000313" key="2">
    <source>
        <dbReference type="EMBL" id="AKF05847.1"/>
    </source>
</evidence>
<organism evidence="2 3">
    <name type="scientific">Sandaracinus amylolyticus</name>
    <dbReference type="NCBI Taxonomy" id="927083"/>
    <lineage>
        <taxon>Bacteria</taxon>
        <taxon>Pseudomonadati</taxon>
        <taxon>Myxococcota</taxon>
        <taxon>Polyangia</taxon>
        <taxon>Polyangiales</taxon>
        <taxon>Sandaracinaceae</taxon>
        <taxon>Sandaracinus</taxon>
    </lineage>
</organism>
<keyword evidence="3" id="KW-1185">Reference proteome</keyword>
<sequence>MRRSWSGAIALVISWSVFVAAHAAGDAPPMIAVGETAAREGGPAIAGALGETLSEELAARRDVRLAEDARRARWVVRGSVVQLDEHEVADGLEVRCEVSLIVADARGGSVRAMLQGRAGARGVDDPERLARAALQAAVRGALRPIATLR</sequence>
<proteinExistence type="predicted"/>
<name>A0A0F6YJ64_9BACT</name>